<dbReference type="GO" id="GO:0007605">
    <property type="term" value="P:sensory perception of sound"/>
    <property type="evidence" value="ECO:0007669"/>
    <property type="project" value="InterPro"/>
</dbReference>
<reference evidence="2" key="1">
    <citation type="submission" date="2025-08" db="UniProtKB">
        <authorList>
            <consortium name="Ensembl"/>
        </authorList>
    </citation>
    <scope>IDENTIFICATION</scope>
</reference>
<dbReference type="InParanoid" id="A0A673BR24"/>
<dbReference type="Proteomes" id="UP000472271">
    <property type="component" value="Unassembled WGS sequence"/>
</dbReference>
<dbReference type="Ensembl" id="ENSSORT00005044154.1">
    <property type="protein sequence ID" value="ENSSORP00005043062.1"/>
    <property type="gene ID" value="ENSSORG00005019928.1"/>
</dbReference>
<proteinExistence type="predicted"/>
<keyword evidence="3" id="KW-1185">Reference proteome</keyword>
<dbReference type="Pfam" id="PF15182">
    <property type="entry name" value="OTOS"/>
    <property type="match status" value="1"/>
</dbReference>
<evidence type="ECO:0000313" key="2">
    <source>
        <dbReference type="Ensembl" id="ENSSORP00005043062.1"/>
    </source>
</evidence>
<dbReference type="PANTHER" id="PTHR35073">
    <property type="entry name" value="OTOSPIRALIN"/>
    <property type="match status" value="1"/>
</dbReference>
<keyword evidence="1" id="KW-0732">Signal</keyword>
<evidence type="ECO:0000313" key="3">
    <source>
        <dbReference type="Proteomes" id="UP000472271"/>
    </source>
</evidence>
<reference evidence="2" key="2">
    <citation type="submission" date="2025-09" db="UniProtKB">
        <authorList>
            <consortium name="Ensembl"/>
        </authorList>
    </citation>
    <scope>IDENTIFICATION</scope>
</reference>
<sequence length="102" mass="11611">AKLCVGLGLAKLWLELAKLCVGLEIAKLTCTTDITVVLFLFPDERQKRDVPNWAMTASDFFGWVEELRKHAGYERIDDLARTFWAHFPSADRLGYGSHEPDE</sequence>
<accession>A0A673BR24</accession>
<evidence type="ECO:0000256" key="1">
    <source>
        <dbReference type="SAM" id="SignalP"/>
    </source>
</evidence>
<feature type="chain" id="PRO_5025623318" evidence="1">
    <location>
        <begin position="23"/>
        <end position="102"/>
    </location>
</feature>
<feature type="signal peptide" evidence="1">
    <location>
        <begin position="1"/>
        <end position="22"/>
    </location>
</feature>
<dbReference type="InterPro" id="IPR028224">
    <property type="entry name" value="Otospiralin"/>
</dbReference>
<organism evidence="2 3">
    <name type="scientific">Sphaeramia orbicularis</name>
    <name type="common">orbiculate cardinalfish</name>
    <dbReference type="NCBI Taxonomy" id="375764"/>
    <lineage>
        <taxon>Eukaryota</taxon>
        <taxon>Metazoa</taxon>
        <taxon>Chordata</taxon>
        <taxon>Craniata</taxon>
        <taxon>Vertebrata</taxon>
        <taxon>Euteleostomi</taxon>
        <taxon>Actinopterygii</taxon>
        <taxon>Neopterygii</taxon>
        <taxon>Teleostei</taxon>
        <taxon>Neoteleostei</taxon>
        <taxon>Acanthomorphata</taxon>
        <taxon>Gobiaria</taxon>
        <taxon>Kurtiformes</taxon>
        <taxon>Apogonoidei</taxon>
        <taxon>Apogonidae</taxon>
        <taxon>Apogoninae</taxon>
        <taxon>Sphaeramia</taxon>
    </lineage>
</organism>
<dbReference type="PANTHER" id="PTHR35073:SF1">
    <property type="entry name" value="OTOSPIRALIN"/>
    <property type="match status" value="1"/>
</dbReference>
<dbReference type="AlphaFoldDB" id="A0A673BR24"/>
<name>A0A673BR24_9TELE</name>
<protein>
    <submittedName>
        <fullName evidence="2">Si:ch73-23l24.1</fullName>
    </submittedName>
</protein>